<dbReference type="RefSeq" id="WP_170039630.1">
    <property type="nucleotide sequence ID" value="NZ_JABDTL010000002.1"/>
</dbReference>
<dbReference type="GO" id="GO:0046872">
    <property type="term" value="F:metal ion binding"/>
    <property type="evidence" value="ECO:0007669"/>
    <property type="project" value="InterPro"/>
</dbReference>
<dbReference type="GO" id="GO:0016491">
    <property type="term" value="F:oxidoreductase activity"/>
    <property type="evidence" value="ECO:0007669"/>
    <property type="project" value="InterPro"/>
</dbReference>
<dbReference type="InterPro" id="IPR003251">
    <property type="entry name" value="Rr_diiron-bd_dom"/>
</dbReference>
<dbReference type="InterPro" id="IPR009040">
    <property type="entry name" value="Ferritin-like_diiron"/>
</dbReference>
<dbReference type="Proteomes" id="UP000582837">
    <property type="component" value="Unassembled WGS sequence"/>
</dbReference>
<proteinExistence type="predicted"/>
<dbReference type="InterPro" id="IPR009078">
    <property type="entry name" value="Ferritin-like_SF"/>
</dbReference>
<feature type="domain" description="Ferritin-like diiron" evidence="1">
    <location>
        <begin position="1"/>
        <end position="133"/>
    </location>
</feature>
<protein>
    <submittedName>
        <fullName evidence="2">Rubrerythrin</fullName>
    </submittedName>
</protein>
<gene>
    <name evidence="2" type="ORF">HNQ61_001595</name>
</gene>
<evidence type="ECO:0000259" key="1">
    <source>
        <dbReference type="PROSITE" id="PS50905"/>
    </source>
</evidence>
<organism evidence="2 3">
    <name type="scientific">Longimicrobium terrae</name>
    <dbReference type="NCBI Taxonomy" id="1639882"/>
    <lineage>
        <taxon>Bacteria</taxon>
        <taxon>Pseudomonadati</taxon>
        <taxon>Gemmatimonadota</taxon>
        <taxon>Longimicrobiia</taxon>
        <taxon>Longimicrobiales</taxon>
        <taxon>Longimicrobiaceae</taxon>
        <taxon>Longimicrobium</taxon>
    </lineage>
</organism>
<dbReference type="PROSITE" id="PS50905">
    <property type="entry name" value="FERRITIN_LIKE"/>
    <property type="match status" value="1"/>
</dbReference>
<comment type="caution">
    <text evidence="2">The sequence shown here is derived from an EMBL/GenBank/DDBJ whole genome shotgun (WGS) entry which is preliminary data.</text>
</comment>
<evidence type="ECO:0000313" key="3">
    <source>
        <dbReference type="Proteomes" id="UP000582837"/>
    </source>
</evidence>
<dbReference type="InterPro" id="IPR012347">
    <property type="entry name" value="Ferritin-like"/>
</dbReference>
<keyword evidence="3" id="KW-1185">Reference proteome</keyword>
<dbReference type="Pfam" id="PF02915">
    <property type="entry name" value="Rubrerythrin"/>
    <property type="match status" value="1"/>
</dbReference>
<dbReference type="Gene3D" id="1.20.1260.10">
    <property type="match status" value="1"/>
</dbReference>
<name>A0A841GVV4_9BACT</name>
<dbReference type="EMBL" id="JACHIA010000003">
    <property type="protein sequence ID" value="MBB6069978.1"/>
    <property type="molecule type" value="Genomic_DNA"/>
</dbReference>
<reference evidence="2 3" key="1">
    <citation type="submission" date="2020-08" db="EMBL/GenBank/DDBJ databases">
        <title>Genomic Encyclopedia of Type Strains, Phase IV (KMG-IV): sequencing the most valuable type-strain genomes for metagenomic binning, comparative biology and taxonomic classification.</title>
        <authorList>
            <person name="Goeker M."/>
        </authorList>
    </citation>
    <scope>NUCLEOTIDE SEQUENCE [LARGE SCALE GENOMIC DNA]</scope>
    <source>
        <strain evidence="2 3">DSM 29007</strain>
    </source>
</reference>
<sequence>MDLIPALEDARAAEKEQALFYRSLAAQAEDRGDAALSERFNDLHADEQHHVSRLTARLLELGADLADIADLTSESVSMDVWTPAAQAREEGEVRRYERLLEAHMDDDTRALLTEIVDTERHHAAELGGKWTTA</sequence>
<accession>A0A841GVV4</accession>
<evidence type="ECO:0000313" key="2">
    <source>
        <dbReference type="EMBL" id="MBB6069978.1"/>
    </source>
</evidence>
<dbReference type="AlphaFoldDB" id="A0A841GVV4"/>
<dbReference type="SUPFAM" id="SSF47240">
    <property type="entry name" value="Ferritin-like"/>
    <property type="match status" value="1"/>
</dbReference>